<evidence type="ECO:0000256" key="3">
    <source>
        <dbReference type="ARBA" id="ARBA00022475"/>
    </source>
</evidence>
<keyword evidence="8 9" id="KW-0472">Membrane</keyword>
<comment type="cofactor">
    <cofactor evidence="9 10">
        <name>Mg(2+)</name>
        <dbReference type="ChEBI" id="CHEBI:18420"/>
    </cofactor>
</comment>
<feature type="binding site" evidence="9">
    <location>
        <position position="63"/>
    </location>
    <ligand>
        <name>substrate</name>
    </ligand>
</feature>
<reference evidence="11 12" key="1">
    <citation type="submission" date="2020-07" db="EMBL/GenBank/DDBJ databases">
        <title>Huge and variable diversity of episymbiotic CPR bacteria and DPANN archaea in groundwater ecosystems.</title>
        <authorList>
            <person name="He C.Y."/>
            <person name="Keren R."/>
            <person name="Whittaker M."/>
            <person name="Farag I.F."/>
            <person name="Doudna J."/>
            <person name="Cate J.H.D."/>
            <person name="Banfield J.F."/>
        </authorList>
    </citation>
    <scope>NUCLEOTIDE SEQUENCE [LARGE SCALE GENOMIC DNA]</scope>
    <source>
        <strain evidence="11">NC_groundwater_70_Ag_B-0.1um_54_66</strain>
    </source>
</reference>
<feature type="binding site" evidence="9">
    <location>
        <position position="87"/>
    </location>
    <ligand>
        <name>Mg(2+)</name>
        <dbReference type="ChEBI" id="CHEBI:18420"/>
        <label>2</label>
    </ligand>
</feature>
<evidence type="ECO:0000256" key="1">
    <source>
        <dbReference type="ARBA" id="ARBA00001625"/>
    </source>
</evidence>
<dbReference type="InterPro" id="IPR000760">
    <property type="entry name" value="Inositol_monophosphatase-like"/>
</dbReference>
<dbReference type="InterPro" id="IPR050725">
    <property type="entry name" value="CysQ/Inositol_MonoPase"/>
</dbReference>
<dbReference type="InterPro" id="IPR020583">
    <property type="entry name" value="Inositol_monoP_metal-BS"/>
</dbReference>
<keyword evidence="4" id="KW-0997">Cell inner membrane</keyword>
<comment type="similarity">
    <text evidence="2 9">Belongs to the inositol monophosphatase superfamily. CysQ family.</text>
</comment>
<evidence type="ECO:0000313" key="11">
    <source>
        <dbReference type="EMBL" id="QQG37356.1"/>
    </source>
</evidence>
<feature type="binding site" evidence="10">
    <location>
        <position position="86"/>
    </location>
    <ligand>
        <name>Mg(2+)</name>
        <dbReference type="ChEBI" id="CHEBI:18420"/>
        <label>1</label>
        <note>catalytic</note>
    </ligand>
</feature>
<keyword evidence="7 9" id="KW-0460">Magnesium</keyword>
<dbReference type="GO" id="GO:0000103">
    <property type="term" value="P:sulfate assimilation"/>
    <property type="evidence" value="ECO:0007669"/>
    <property type="project" value="TreeGrafter"/>
</dbReference>
<feature type="binding site" evidence="9">
    <location>
        <begin position="86"/>
        <end position="89"/>
    </location>
    <ligand>
        <name>substrate</name>
    </ligand>
</feature>
<name>A0A7T5UIU8_9BACT</name>
<dbReference type="PROSITE" id="PS00630">
    <property type="entry name" value="IMP_2"/>
    <property type="match status" value="1"/>
</dbReference>
<dbReference type="NCBIfam" id="TIGR01331">
    <property type="entry name" value="bisphos_cysQ"/>
    <property type="match status" value="1"/>
</dbReference>
<feature type="binding site" evidence="9">
    <location>
        <position position="212"/>
    </location>
    <ligand>
        <name>substrate</name>
    </ligand>
</feature>
<evidence type="ECO:0000256" key="8">
    <source>
        <dbReference type="ARBA" id="ARBA00023136"/>
    </source>
</evidence>
<dbReference type="PANTHER" id="PTHR43028:SF5">
    <property type="entry name" value="3'(2'),5'-BISPHOSPHATE NUCLEOTIDASE 1"/>
    <property type="match status" value="1"/>
</dbReference>
<dbReference type="Gene3D" id="3.30.540.10">
    <property type="entry name" value="Fructose-1,6-Bisphosphatase, subunit A, domain 1"/>
    <property type="match status" value="1"/>
</dbReference>
<feature type="binding site" evidence="9">
    <location>
        <position position="212"/>
    </location>
    <ligand>
        <name>Mg(2+)</name>
        <dbReference type="ChEBI" id="CHEBI:18420"/>
        <label>2</label>
    </ligand>
</feature>
<dbReference type="SUPFAM" id="SSF56655">
    <property type="entry name" value="Carbohydrate phosphatase"/>
    <property type="match status" value="1"/>
</dbReference>
<dbReference type="GO" id="GO:0000287">
    <property type="term" value="F:magnesium ion binding"/>
    <property type="evidence" value="ECO:0007669"/>
    <property type="project" value="UniProtKB-UniRule"/>
</dbReference>
<dbReference type="PRINTS" id="PR00377">
    <property type="entry name" value="IMPHPHTASES"/>
</dbReference>
<comment type="function">
    <text evidence="9">Converts adenosine-3',5'-bisphosphate (PAP) to AMP.</text>
</comment>
<evidence type="ECO:0000313" key="12">
    <source>
        <dbReference type="Proteomes" id="UP000595362"/>
    </source>
</evidence>
<dbReference type="Pfam" id="PF00459">
    <property type="entry name" value="Inositol_P"/>
    <property type="match status" value="1"/>
</dbReference>
<accession>A0A7T5UIU8</accession>
<keyword evidence="6 9" id="KW-0378">Hydrolase</keyword>
<evidence type="ECO:0000256" key="10">
    <source>
        <dbReference type="PIRSR" id="PIRSR600760-2"/>
    </source>
</evidence>
<evidence type="ECO:0000256" key="2">
    <source>
        <dbReference type="ARBA" id="ARBA00005289"/>
    </source>
</evidence>
<evidence type="ECO:0000256" key="9">
    <source>
        <dbReference type="HAMAP-Rule" id="MF_02095"/>
    </source>
</evidence>
<dbReference type="GO" id="GO:0008441">
    <property type="term" value="F:3'(2'),5'-bisphosphate nucleotidase activity"/>
    <property type="evidence" value="ECO:0007669"/>
    <property type="project" value="UniProtKB-UniRule"/>
</dbReference>
<evidence type="ECO:0000256" key="5">
    <source>
        <dbReference type="ARBA" id="ARBA00022723"/>
    </source>
</evidence>
<dbReference type="EC" id="3.1.3.7" evidence="9"/>
<evidence type="ECO:0000256" key="4">
    <source>
        <dbReference type="ARBA" id="ARBA00022519"/>
    </source>
</evidence>
<proteinExistence type="inferred from homology"/>
<gene>
    <name evidence="9 11" type="primary">cysQ</name>
    <name evidence="11" type="ORF">HYS17_03735</name>
</gene>
<dbReference type="HAMAP" id="MF_02095">
    <property type="entry name" value="CysQ"/>
    <property type="match status" value="1"/>
</dbReference>
<evidence type="ECO:0000256" key="6">
    <source>
        <dbReference type="ARBA" id="ARBA00022801"/>
    </source>
</evidence>
<dbReference type="InterPro" id="IPR006240">
    <property type="entry name" value="CysQ"/>
</dbReference>
<evidence type="ECO:0000256" key="7">
    <source>
        <dbReference type="ARBA" id="ARBA00022842"/>
    </source>
</evidence>
<feature type="binding site" evidence="9">
    <location>
        <position position="86"/>
    </location>
    <ligand>
        <name>Mg(2+)</name>
        <dbReference type="ChEBI" id="CHEBI:18420"/>
        <label>1</label>
    </ligand>
</feature>
<dbReference type="Gene3D" id="3.40.190.80">
    <property type="match status" value="1"/>
</dbReference>
<comment type="subcellular location">
    <subcellularLocation>
        <location evidence="9">Cell membrane</location>
        <topology evidence="9">Peripheral membrane protein</topology>
        <orientation evidence="9">Cytoplasmic side</orientation>
    </subcellularLocation>
</comment>
<feature type="binding site" evidence="10">
    <location>
        <position position="84"/>
    </location>
    <ligand>
        <name>Mg(2+)</name>
        <dbReference type="ChEBI" id="CHEBI:18420"/>
        <label>1</label>
        <note>catalytic</note>
    </ligand>
</feature>
<dbReference type="PANTHER" id="PTHR43028">
    <property type="entry name" value="3'(2'),5'-BISPHOSPHATE NUCLEOTIDASE 1"/>
    <property type="match status" value="1"/>
</dbReference>
<dbReference type="GO" id="GO:0046854">
    <property type="term" value="P:phosphatidylinositol phosphate biosynthetic process"/>
    <property type="evidence" value="ECO:0007669"/>
    <property type="project" value="InterPro"/>
</dbReference>
<feature type="binding site" evidence="9">
    <location>
        <position position="84"/>
    </location>
    <ligand>
        <name>Mg(2+)</name>
        <dbReference type="ChEBI" id="CHEBI:18420"/>
        <label>2</label>
    </ligand>
</feature>
<feature type="binding site" evidence="10">
    <location>
        <position position="87"/>
    </location>
    <ligand>
        <name>Mg(2+)</name>
        <dbReference type="ChEBI" id="CHEBI:18420"/>
        <label>1</label>
        <note>catalytic</note>
    </ligand>
</feature>
<organism evidence="11 12">
    <name type="scientific">Micavibrio aeruginosavorus</name>
    <dbReference type="NCBI Taxonomy" id="349221"/>
    <lineage>
        <taxon>Bacteria</taxon>
        <taxon>Pseudomonadati</taxon>
        <taxon>Bdellovibrionota</taxon>
        <taxon>Bdellovibrionia</taxon>
        <taxon>Bdellovibrionales</taxon>
        <taxon>Pseudobdellovibrionaceae</taxon>
        <taxon>Micavibrio</taxon>
    </lineage>
</organism>
<dbReference type="GO" id="GO:0050427">
    <property type="term" value="P:3'-phosphoadenosine 5'-phosphosulfate metabolic process"/>
    <property type="evidence" value="ECO:0007669"/>
    <property type="project" value="TreeGrafter"/>
</dbReference>
<feature type="binding site" evidence="10">
    <location>
        <position position="63"/>
    </location>
    <ligand>
        <name>Mg(2+)</name>
        <dbReference type="ChEBI" id="CHEBI:18420"/>
        <label>1</label>
        <note>catalytic</note>
    </ligand>
</feature>
<feature type="binding site" evidence="9">
    <location>
        <position position="63"/>
    </location>
    <ligand>
        <name>Mg(2+)</name>
        <dbReference type="ChEBI" id="CHEBI:18420"/>
        <label>1</label>
    </ligand>
</feature>
<dbReference type="Proteomes" id="UP000595362">
    <property type="component" value="Chromosome"/>
</dbReference>
<dbReference type="AlphaFoldDB" id="A0A7T5UIU8"/>
<sequence length="259" mass="28247">MVRRIAVQAGDITLQYFDESGMDRSRYEIKSDGSPLTLADTEAEHFIVQELSRLLPDVPVIGEESMARGEAVSISGYDYFWLVDPLDGTIQFKNGDPEYTVNIALVHQGVPVLGVVYAPALGELYAGCGTGTALRWLQKTDKERSIKTRKPPHAGLTVVSSKSHGDEARLDQFLSSHKVARRMTVGSSLKICWVAAGKADLYPRFGQTSEWDTAAADAVLRAAGGVVEDMDGRPLVYGSDGRAFRNPEFIARARDLALA</sequence>
<protein>
    <recommendedName>
        <fullName evidence="9">3'(2'),5'-bisphosphate nucleotidase CysQ</fullName>
        <ecNumber evidence="9">3.1.3.7</ecNumber>
    </recommendedName>
    <alternativeName>
        <fullName evidence="9">3'(2'),5-bisphosphonucleoside 3'(2')-phosphohydrolase</fullName>
    </alternativeName>
    <alternativeName>
        <fullName evidence="9">3'-phosphoadenosine 5'-phosphate phosphatase</fullName>
        <shortName evidence="9">PAP phosphatase</shortName>
    </alternativeName>
</protein>
<dbReference type="CDD" id="cd01638">
    <property type="entry name" value="CysQ"/>
    <property type="match status" value="1"/>
</dbReference>
<dbReference type="GO" id="GO:0005886">
    <property type="term" value="C:plasma membrane"/>
    <property type="evidence" value="ECO:0007669"/>
    <property type="project" value="UniProtKB-SubCell"/>
</dbReference>
<dbReference type="PROSITE" id="PS00629">
    <property type="entry name" value="IMP_1"/>
    <property type="match status" value="1"/>
</dbReference>
<keyword evidence="3 9" id="KW-1003">Cell membrane</keyword>
<feature type="binding site" evidence="9">
    <location>
        <position position="84"/>
    </location>
    <ligand>
        <name>Mg(2+)</name>
        <dbReference type="ChEBI" id="CHEBI:18420"/>
        <label>1</label>
    </ligand>
</feature>
<dbReference type="InterPro" id="IPR020550">
    <property type="entry name" value="Inositol_monophosphatase_CS"/>
</dbReference>
<dbReference type="EMBL" id="CP066681">
    <property type="protein sequence ID" value="QQG37356.1"/>
    <property type="molecule type" value="Genomic_DNA"/>
</dbReference>
<feature type="binding site" evidence="10">
    <location>
        <position position="212"/>
    </location>
    <ligand>
        <name>Mg(2+)</name>
        <dbReference type="ChEBI" id="CHEBI:18420"/>
        <label>1</label>
        <note>catalytic</note>
    </ligand>
</feature>
<comment type="catalytic activity">
    <reaction evidence="1 9">
        <text>adenosine 3',5'-bisphosphate + H2O = AMP + phosphate</text>
        <dbReference type="Rhea" id="RHEA:10040"/>
        <dbReference type="ChEBI" id="CHEBI:15377"/>
        <dbReference type="ChEBI" id="CHEBI:43474"/>
        <dbReference type="ChEBI" id="CHEBI:58343"/>
        <dbReference type="ChEBI" id="CHEBI:456215"/>
        <dbReference type="EC" id="3.1.3.7"/>
    </reaction>
</comment>
<keyword evidence="5 9" id="KW-0479">Metal-binding</keyword>